<evidence type="ECO:0000313" key="5">
    <source>
        <dbReference type="Proteomes" id="UP000663829"/>
    </source>
</evidence>
<dbReference type="EMBL" id="CAJNOK010015357">
    <property type="protein sequence ID" value="CAF1223763.1"/>
    <property type="molecule type" value="Genomic_DNA"/>
</dbReference>
<protein>
    <submittedName>
        <fullName evidence="1">Uncharacterized protein</fullName>
    </submittedName>
</protein>
<evidence type="ECO:0000313" key="1">
    <source>
        <dbReference type="EMBL" id="CAF1202439.1"/>
    </source>
</evidence>
<dbReference type="AlphaFoldDB" id="A0A814WJQ4"/>
<dbReference type="EMBL" id="CAJOBC010008630">
    <property type="protein sequence ID" value="CAF3966863.1"/>
    <property type="molecule type" value="Genomic_DNA"/>
</dbReference>
<proteinExistence type="predicted"/>
<comment type="caution">
    <text evidence="1">The sequence shown here is derived from an EMBL/GenBank/DDBJ whole genome shotgun (WGS) entry which is preliminary data.</text>
</comment>
<dbReference type="Proteomes" id="UP000677228">
    <property type="component" value="Unassembled WGS sequence"/>
</dbReference>
<reference evidence="1" key="1">
    <citation type="submission" date="2021-02" db="EMBL/GenBank/DDBJ databases">
        <authorList>
            <person name="Nowell W R."/>
        </authorList>
    </citation>
    <scope>NUCLEOTIDE SEQUENCE</scope>
</reference>
<evidence type="ECO:0000313" key="2">
    <source>
        <dbReference type="EMBL" id="CAF1223763.1"/>
    </source>
</evidence>
<name>A0A814WJQ4_9BILA</name>
<sequence length="332" mass="39928">MFSTYLSYYYAYLKKPRSDFWNVFYYLSETYEITENIHQDFVRKLTLDVRTLSIKEFLQLNQDIIEHLKNVKSENYTRFMTIIETLFEEFTKNLLKREQPYNQLLDIDLKELLKNSLELSLARTLQKPSSLLIIRRLLFQNNSRTLNVVDRIYTLFYNLKDFDQDLCRVNEPADIIHDEWLQDFLFDIPENFCTQLNHHDYRNLCNTYEDNRWTNFIWSRIMYLSILKSKSGKSNNMLLKLNQWMIDVKHDTFNIKDTLTNIIIVNLFEIIIKDVESVLALPNIPSIIDFIFRIKNEEIHGINLKEINNFIQRGQSFVQDILLLKGQLNMNI</sequence>
<gene>
    <name evidence="1" type="ORF">GPM918_LOCUS23791</name>
    <name evidence="2" type="ORF">OVA965_LOCUS25045</name>
    <name evidence="3" type="ORF">SRO942_LOCUS23790</name>
    <name evidence="4" type="ORF">TMI583_LOCUS25770</name>
</gene>
<organism evidence="1 5">
    <name type="scientific">Didymodactylos carnosus</name>
    <dbReference type="NCBI Taxonomy" id="1234261"/>
    <lineage>
        <taxon>Eukaryota</taxon>
        <taxon>Metazoa</taxon>
        <taxon>Spiralia</taxon>
        <taxon>Gnathifera</taxon>
        <taxon>Rotifera</taxon>
        <taxon>Eurotatoria</taxon>
        <taxon>Bdelloidea</taxon>
        <taxon>Philodinida</taxon>
        <taxon>Philodinidae</taxon>
        <taxon>Didymodactylos</taxon>
    </lineage>
</organism>
<evidence type="ECO:0000313" key="4">
    <source>
        <dbReference type="EMBL" id="CAF4032005.1"/>
    </source>
</evidence>
<keyword evidence="5" id="KW-1185">Reference proteome</keyword>
<dbReference type="Proteomes" id="UP000681722">
    <property type="component" value="Unassembled WGS sequence"/>
</dbReference>
<evidence type="ECO:0000313" key="3">
    <source>
        <dbReference type="EMBL" id="CAF3966863.1"/>
    </source>
</evidence>
<dbReference type="OrthoDB" id="10049796at2759"/>
<dbReference type="Proteomes" id="UP000682733">
    <property type="component" value="Unassembled WGS sequence"/>
</dbReference>
<dbReference type="Proteomes" id="UP000663829">
    <property type="component" value="Unassembled WGS sequence"/>
</dbReference>
<dbReference type="EMBL" id="CAJNOQ010008629">
    <property type="protein sequence ID" value="CAF1202439.1"/>
    <property type="molecule type" value="Genomic_DNA"/>
</dbReference>
<accession>A0A814WJQ4</accession>
<dbReference type="EMBL" id="CAJOBA010036899">
    <property type="protein sequence ID" value="CAF4032005.1"/>
    <property type="molecule type" value="Genomic_DNA"/>
</dbReference>